<evidence type="ECO:0000313" key="2">
    <source>
        <dbReference type="EMBL" id="KNG92794.1"/>
    </source>
</evidence>
<dbReference type="STRING" id="1317121.ATO11_15085"/>
<proteinExistence type="predicted"/>
<evidence type="ECO:0000313" key="3">
    <source>
        <dbReference type="Proteomes" id="UP000036938"/>
    </source>
</evidence>
<name>A0A0L1JM07_9RHOB</name>
<dbReference type="OrthoDB" id="9814689at2"/>
<sequence length="209" mass="23275">MDDQSLTHDGLDAAGTGRILLLACGALAREIIALKEANGWSHMDLQCLPAIFHIAPDKIVPAVEKVVAERRADYADIFVVYADCGTGGLLQAACDRLGVRMIAGPHCYSFFEGNEAFAARAEDEITTFYLTDFLARQFDAFVWKPLGLDRHPELRDTYFGHYTRVVYQAQTDDPDLTARARACADRMGLSFERRFTGYGDLRIALQEFA</sequence>
<protein>
    <recommendedName>
        <fullName evidence="1">DUF1638 domain-containing protein</fullName>
    </recommendedName>
</protein>
<dbReference type="InterPro" id="IPR012437">
    <property type="entry name" value="DUF1638"/>
</dbReference>
<dbReference type="Pfam" id="PF07796">
    <property type="entry name" value="DUF1638"/>
    <property type="match status" value="1"/>
</dbReference>
<dbReference type="EMBL" id="AQQZ01000007">
    <property type="protein sequence ID" value="KNG92794.1"/>
    <property type="molecule type" value="Genomic_DNA"/>
</dbReference>
<accession>A0A0L1JM07</accession>
<dbReference type="RefSeq" id="WP_050531739.1">
    <property type="nucleotide sequence ID" value="NZ_AQQZ01000007.1"/>
</dbReference>
<reference evidence="2 3" key="1">
    <citation type="journal article" date="2015" name="Int. J. Syst. Evol. Microbiol.">
        <title>Aestuariivita atlantica sp. nov., isolated from deep sea sediment of the Atlantic Ocean.</title>
        <authorList>
            <person name="Li G."/>
            <person name="Lai Q."/>
            <person name="Du Y."/>
            <person name="Liu X."/>
            <person name="Sun F."/>
            <person name="Shao Z."/>
        </authorList>
    </citation>
    <scope>NUCLEOTIDE SEQUENCE [LARGE SCALE GENOMIC DNA]</scope>
    <source>
        <strain evidence="2 3">22II-S11-z3</strain>
    </source>
</reference>
<gene>
    <name evidence="2" type="ORF">ATO11_15085</name>
</gene>
<dbReference type="AlphaFoldDB" id="A0A0L1JM07"/>
<keyword evidence="3" id="KW-1185">Reference proteome</keyword>
<feature type="domain" description="DUF1638" evidence="1">
    <location>
        <begin position="47"/>
        <end position="202"/>
    </location>
</feature>
<comment type="caution">
    <text evidence="2">The sequence shown here is derived from an EMBL/GenBank/DDBJ whole genome shotgun (WGS) entry which is preliminary data.</text>
</comment>
<dbReference type="PATRIC" id="fig|1317121.7.peg.3740"/>
<evidence type="ECO:0000259" key="1">
    <source>
        <dbReference type="Pfam" id="PF07796"/>
    </source>
</evidence>
<dbReference type="Proteomes" id="UP000036938">
    <property type="component" value="Unassembled WGS sequence"/>
</dbReference>
<organism evidence="2 3">
    <name type="scientific">Pseudaestuariivita atlantica</name>
    <dbReference type="NCBI Taxonomy" id="1317121"/>
    <lineage>
        <taxon>Bacteria</taxon>
        <taxon>Pseudomonadati</taxon>
        <taxon>Pseudomonadota</taxon>
        <taxon>Alphaproteobacteria</taxon>
        <taxon>Rhodobacterales</taxon>
        <taxon>Paracoccaceae</taxon>
        <taxon>Pseudaestuariivita</taxon>
    </lineage>
</organism>